<gene>
    <name evidence="3" type="ORF">Pmani_024547</name>
</gene>
<evidence type="ECO:0000259" key="2">
    <source>
        <dbReference type="PROSITE" id="PS51029"/>
    </source>
</evidence>
<dbReference type="SMART" id="SM00595">
    <property type="entry name" value="MADF"/>
    <property type="match status" value="1"/>
</dbReference>
<feature type="domain" description="MADF" evidence="2">
    <location>
        <begin position="14"/>
        <end position="112"/>
    </location>
</feature>
<dbReference type="PROSITE" id="PS51029">
    <property type="entry name" value="MADF"/>
    <property type="match status" value="1"/>
</dbReference>
<evidence type="ECO:0000256" key="1">
    <source>
        <dbReference type="SAM" id="MobiDB-lite"/>
    </source>
</evidence>
<protein>
    <recommendedName>
        <fullName evidence="2">MADF domain-containing protein</fullName>
    </recommendedName>
</protein>
<proteinExistence type="predicted"/>
<evidence type="ECO:0000313" key="4">
    <source>
        <dbReference type="Proteomes" id="UP001292094"/>
    </source>
</evidence>
<feature type="compositionally biased region" description="Low complexity" evidence="1">
    <location>
        <begin position="159"/>
        <end position="181"/>
    </location>
</feature>
<evidence type="ECO:0000313" key="3">
    <source>
        <dbReference type="EMBL" id="KAK4303434.1"/>
    </source>
</evidence>
<dbReference type="PANTHER" id="PTHR21505:SF12">
    <property type="entry name" value="MADF DOMAIN-CONTAINING PROTEIN-RELATED"/>
    <property type="match status" value="1"/>
</dbReference>
<dbReference type="EMBL" id="JAWZYT010002583">
    <property type="protein sequence ID" value="KAK4303434.1"/>
    <property type="molecule type" value="Genomic_DNA"/>
</dbReference>
<reference evidence="3" key="1">
    <citation type="submission" date="2023-11" db="EMBL/GenBank/DDBJ databases">
        <title>Genome assemblies of two species of porcelain crab, Petrolisthes cinctipes and Petrolisthes manimaculis (Anomura: Porcellanidae).</title>
        <authorList>
            <person name="Angst P."/>
        </authorList>
    </citation>
    <scope>NUCLEOTIDE SEQUENCE</scope>
    <source>
        <strain evidence="3">PB745_02</strain>
        <tissue evidence="3">Gill</tissue>
    </source>
</reference>
<sequence length="273" mass="31065">MANLISWPQEAIYSLLEKVRDREVLWNIKHKDYPKKNLRRGLFGEVSRELKEEFPSMEDLTPDAVLLKFAYIRGQFQKQLRKILKMPTGSGGNVTPKWEYFQACSFLMPVYCNLETMPSFQLADDVVYDGSLEDLLEGDGIEALQSSSTSQFATPFRCTSTPQPTESTTTLSTSEPPSDTENLPIPSCSKGPPQGSRKWKLSNADTVRDTLLDTLHTVKSRVQKQDDFVTTSVRGFMQYIPESCTKIKQSFTEQVLKLIHEKTIEIHRETANQ</sequence>
<feature type="region of interest" description="Disordered" evidence="1">
    <location>
        <begin position="152"/>
        <end position="200"/>
    </location>
</feature>
<dbReference type="AlphaFoldDB" id="A0AAE1P9I5"/>
<keyword evidence="4" id="KW-1185">Reference proteome</keyword>
<organism evidence="3 4">
    <name type="scientific">Petrolisthes manimaculis</name>
    <dbReference type="NCBI Taxonomy" id="1843537"/>
    <lineage>
        <taxon>Eukaryota</taxon>
        <taxon>Metazoa</taxon>
        <taxon>Ecdysozoa</taxon>
        <taxon>Arthropoda</taxon>
        <taxon>Crustacea</taxon>
        <taxon>Multicrustacea</taxon>
        <taxon>Malacostraca</taxon>
        <taxon>Eumalacostraca</taxon>
        <taxon>Eucarida</taxon>
        <taxon>Decapoda</taxon>
        <taxon>Pleocyemata</taxon>
        <taxon>Anomura</taxon>
        <taxon>Galatheoidea</taxon>
        <taxon>Porcellanidae</taxon>
        <taxon>Petrolisthes</taxon>
    </lineage>
</organism>
<accession>A0AAE1P9I5</accession>
<name>A0AAE1P9I5_9EUCA</name>
<dbReference type="Proteomes" id="UP001292094">
    <property type="component" value="Unassembled WGS sequence"/>
</dbReference>
<comment type="caution">
    <text evidence="3">The sequence shown here is derived from an EMBL/GenBank/DDBJ whole genome shotgun (WGS) entry which is preliminary data.</text>
</comment>
<dbReference type="Pfam" id="PF10545">
    <property type="entry name" value="MADF_DNA_bdg"/>
    <property type="match status" value="1"/>
</dbReference>
<dbReference type="InterPro" id="IPR006578">
    <property type="entry name" value="MADF-dom"/>
</dbReference>
<dbReference type="PANTHER" id="PTHR21505">
    <property type="entry name" value="MADF DOMAIN-CONTAINING PROTEIN-RELATED"/>
    <property type="match status" value="1"/>
</dbReference>